<dbReference type="InterPro" id="IPR050736">
    <property type="entry name" value="Sensor_HK_Regulatory"/>
</dbReference>
<dbReference type="Pfam" id="PF02518">
    <property type="entry name" value="HATPase_c"/>
    <property type="match status" value="1"/>
</dbReference>
<keyword evidence="3" id="KW-0597">Phosphoprotein</keyword>
<keyword evidence="7" id="KW-0472">Membrane</keyword>
<dbReference type="EC" id="2.7.13.3" evidence="2"/>
<dbReference type="CDD" id="cd00082">
    <property type="entry name" value="HisKA"/>
    <property type="match status" value="1"/>
</dbReference>
<evidence type="ECO:0000256" key="2">
    <source>
        <dbReference type="ARBA" id="ARBA00012438"/>
    </source>
</evidence>
<dbReference type="PANTHER" id="PTHR43711">
    <property type="entry name" value="TWO-COMPONENT HISTIDINE KINASE"/>
    <property type="match status" value="1"/>
</dbReference>
<accession>A0ABD5W7X1</accession>
<gene>
    <name evidence="9" type="ORF">ACFQL9_07265</name>
</gene>
<dbReference type="SUPFAM" id="SSF47384">
    <property type="entry name" value="Homodimeric domain of signal transducing histidine kinase"/>
    <property type="match status" value="1"/>
</dbReference>
<feature type="domain" description="Histidine kinase" evidence="8">
    <location>
        <begin position="150"/>
        <end position="345"/>
    </location>
</feature>
<dbReference type="Pfam" id="PF00512">
    <property type="entry name" value="HisKA"/>
    <property type="match status" value="1"/>
</dbReference>
<evidence type="ECO:0000256" key="3">
    <source>
        <dbReference type="ARBA" id="ARBA00022553"/>
    </source>
</evidence>
<feature type="transmembrane region" description="Helical" evidence="7">
    <location>
        <begin position="41"/>
        <end position="60"/>
    </location>
</feature>
<dbReference type="InterPro" id="IPR004358">
    <property type="entry name" value="Sig_transdc_His_kin-like_C"/>
</dbReference>
<comment type="catalytic activity">
    <reaction evidence="1">
        <text>ATP + protein L-histidine = ADP + protein N-phospho-L-histidine.</text>
        <dbReference type="EC" id="2.7.13.3"/>
    </reaction>
</comment>
<dbReference type="PANTHER" id="PTHR43711:SF1">
    <property type="entry name" value="HISTIDINE KINASE 1"/>
    <property type="match status" value="1"/>
</dbReference>
<dbReference type="InterPro" id="IPR003594">
    <property type="entry name" value="HATPase_dom"/>
</dbReference>
<feature type="transmembrane region" description="Helical" evidence="7">
    <location>
        <begin position="72"/>
        <end position="97"/>
    </location>
</feature>
<dbReference type="SMART" id="SM00387">
    <property type="entry name" value="HATPase_c"/>
    <property type="match status" value="1"/>
</dbReference>
<dbReference type="GO" id="GO:0004673">
    <property type="term" value="F:protein histidine kinase activity"/>
    <property type="evidence" value="ECO:0007669"/>
    <property type="project" value="UniProtKB-EC"/>
</dbReference>
<name>A0ABD5W7X1_9EURY</name>
<evidence type="ECO:0000313" key="10">
    <source>
        <dbReference type="Proteomes" id="UP001596461"/>
    </source>
</evidence>
<evidence type="ECO:0000256" key="6">
    <source>
        <dbReference type="ARBA" id="ARBA00023012"/>
    </source>
</evidence>
<evidence type="ECO:0000256" key="4">
    <source>
        <dbReference type="ARBA" id="ARBA00022679"/>
    </source>
</evidence>
<dbReference type="Proteomes" id="UP001596461">
    <property type="component" value="Unassembled WGS sequence"/>
</dbReference>
<keyword evidence="4" id="KW-0808">Transferase</keyword>
<dbReference type="InterPro" id="IPR036890">
    <property type="entry name" value="HATPase_C_sf"/>
</dbReference>
<dbReference type="Gene3D" id="1.10.287.130">
    <property type="match status" value="1"/>
</dbReference>
<dbReference type="SUPFAM" id="SSF55874">
    <property type="entry name" value="ATPase domain of HSP90 chaperone/DNA topoisomerase II/histidine kinase"/>
    <property type="match status" value="1"/>
</dbReference>
<evidence type="ECO:0000256" key="7">
    <source>
        <dbReference type="SAM" id="Phobius"/>
    </source>
</evidence>
<dbReference type="SMART" id="SM00388">
    <property type="entry name" value="HisKA"/>
    <property type="match status" value="1"/>
</dbReference>
<proteinExistence type="predicted"/>
<dbReference type="InterPro" id="IPR003661">
    <property type="entry name" value="HisK_dim/P_dom"/>
</dbReference>
<evidence type="ECO:0000259" key="8">
    <source>
        <dbReference type="PROSITE" id="PS50109"/>
    </source>
</evidence>
<keyword evidence="7" id="KW-1133">Transmembrane helix</keyword>
<protein>
    <recommendedName>
        <fullName evidence="2">histidine kinase</fullName>
        <ecNumber evidence="2">2.7.13.3</ecNumber>
    </recommendedName>
</protein>
<dbReference type="PRINTS" id="PR00344">
    <property type="entry name" value="BCTRLSENSOR"/>
</dbReference>
<dbReference type="GeneID" id="81125186"/>
<dbReference type="AlphaFoldDB" id="A0ABD5W7X1"/>
<dbReference type="GO" id="GO:0000160">
    <property type="term" value="P:phosphorelay signal transduction system"/>
    <property type="evidence" value="ECO:0007669"/>
    <property type="project" value="UniProtKB-KW"/>
</dbReference>
<sequence>MSGSRAHDRRVPRSSVSLLGTLLSALPLAHVLTSGRGYALAALEVAPPALLLLGVVAYGLHVGRHGRDTVATVATACAVGALAGGVVSGWVLGLTALGGVPRPDPLFDVSATVALGAALGTAGGSYAARLRARTAELAAANERLDEFAGVVSHDLRNPLTVAEGRVELARETGDVSHLDAAHRALDRIESIVDASLELARTGADAGDREPVAVGAVARAAADTVSTATVAVDAAELTLDADRERLRTLFENCFRNSVEHGGVDAPAIDVGVLGDADDPDGFFVADDGRGVPEPEREDVFARGYSTADGGTGLGLAVVGGVAESHGWTPSVVESDAGGARFEFRVE</sequence>
<comment type="caution">
    <text evidence="9">The sequence shown here is derived from an EMBL/GenBank/DDBJ whole genome shotgun (WGS) entry which is preliminary data.</text>
</comment>
<dbReference type="PROSITE" id="PS50109">
    <property type="entry name" value="HIS_KIN"/>
    <property type="match status" value="1"/>
</dbReference>
<evidence type="ECO:0000313" key="9">
    <source>
        <dbReference type="EMBL" id="MFC7069434.1"/>
    </source>
</evidence>
<organism evidence="9 10">
    <name type="scientific">Halobaculum lipolyticum</name>
    <dbReference type="NCBI Taxonomy" id="3032001"/>
    <lineage>
        <taxon>Archaea</taxon>
        <taxon>Methanobacteriati</taxon>
        <taxon>Methanobacteriota</taxon>
        <taxon>Stenosarchaea group</taxon>
        <taxon>Halobacteria</taxon>
        <taxon>Halobacteriales</taxon>
        <taxon>Haloferacaceae</taxon>
        <taxon>Halobaculum</taxon>
    </lineage>
</organism>
<keyword evidence="10" id="KW-1185">Reference proteome</keyword>
<dbReference type="InterPro" id="IPR036097">
    <property type="entry name" value="HisK_dim/P_sf"/>
</dbReference>
<keyword evidence="6" id="KW-0902">Two-component regulatory system</keyword>
<dbReference type="EMBL" id="JBHTAH010000005">
    <property type="protein sequence ID" value="MFC7069434.1"/>
    <property type="molecule type" value="Genomic_DNA"/>
</dbReference>
<dbReference type="RefSeq" id="WP_284030355.1">
    <property type="nucleotide sequence ID" value="NZ_CP126154.1"/>
</dbReference>
<dbReference type="InterPro" id="IPR005467">
    <property type="entry name" value="His_kinase_dom"/>
</dbReference>
<reference evidence="9 10" key="1">
    <citation type="journal article" date="2019" name="Int. J. Syst. Evol. Microbiol.">
        <title>The Global Catalogue of Microorganisms (GCM) 10K type strain sequencing project: providing services to taxonomists for standard genome sequencing and annotation.</title>
        <authorList>
            <consortium name="The Broad Institute Genomics Platform"/>
            <consortium name="The Broad Institute Genome Sequencing Center for Infectious Disease"/>
            <person name="Wu L."/>
            <person name="Ma J."/>
        </authorList>
    </citation>
    <scope>NUCLEOTIDE SEQUENCE [LARGE SCALE GENOMIC DNA]</scope>
    <source>
        <strain evidence="9 10">DT31</strain>
    </source>
</reference>
<keyword evidence="7" id="KW-0812">Transmembrane</keyword>
<feature type="transmembrane region" description="Helical" evidence="7">
    <location>
        <begin position="109"/>
        <end position="128"/>
    </location>
</feature>
<evidence type="ECO:0000256" key="5">
    <source>
        <dbReference type="ARBA" id="ARBA00022777"/>
    </source>
</evidence>
<dbReference type="Gene3D" id="3.30.565.10">
    <property type="entry name" value="Histidine kinase-like ATPase, C-terminal domain"/>
    <property type="match status" value="1"/>
</dbReference>
<keyword evidence="5 9" id="KW-0418">Kinase</keyword>
<evidence type="ECO:0000256" key="1">
    <source>
        <dbReference type="ARBA" id="ARBA00000085"/>
    </source>
</evidence>